<dbReference type="CDD" id="cd20307">
    <property type="entry name" value="cupin_BacB_N"/>
    <property type="match status" value="1"/>
</dbReference>
<name>A0AAE3GPQ6_9CYAN</name>
<keyword evidence="3" id="KW-1185">Reference proteome</keyword>
<evidence type="ECO:0000259" key="1">
    <source>
        <dbReference type="Pfam" id="PF07883"/>
    </source>
</evidence>
<dbReference type="EMBL" id="JAMZMM010000019">
    <property type="protein sequence ID" value="MCP2727563.1"/>
    <property type="molecule type" value="Genomic_DNA"/>
</dbReference>
<dbReference type="CDD" id="cd10547">
    <property type="entry name" value="cupin_BacB_C"/>
    <property type="match status" value="1"/>
</dbReference>
<dbReference type="AlphaFoldDB" id="A0AAE3GPQ6"/>
<dbReference type="PANTHER" id="PTHR40112:SF1">
    <property type="entry name" value="H2HPP ISOMERASE"/>
    <property type="match status" value="1"/>
</dbReference>
<sequence>MCKFFPYPQIINVNPDVELIAFQCEDTVLQLASVAAGATFELHQHPESQIGMLFSGSLEMNIDGIKEFLEPLDQVYVAAANVLHGSINPFSEPALGFDIKRVITSEISSGKTDKAFLKVSPTSDEATGLACQSVVGSWFEVAITQIPPGEKIPIHKSQSEQMGIIVNGELIMTVGEEHEILRYGQIYYTPPNVLYGGYNYSTETVSLIEILIPPRVSGEERA</sequence>
<evidence type="ECO:0000313" key="3">
    <source>
        <dbReference type="Proteomes" id="UP001204953"/>
    </source>
</evidence>
<dbReference type="InterPro" id="IPR052535">
    <property type="entry name" value="Bacilysin_H2HPP_isomerase"/>
</dbReference>
<dbReference type="Pfam" id="PF07883">
    <property type="entry name" value="Cupin_2"/>
    <property type="match status" value="2"/>
</dbReference>
<dbReference type="RefSeq" id="WP_254010378.1">
    <property type="nucleotide sequence ID" value="NZ_JAMZMM010000019.1"/>
</dbReference>
<feature type="domain" description="Cupin type-2" evidence="1">
    <location>
        <begin position="32"/>
        <end position="97"/>
    </location>
</feature>
<organism evidence="2 3">
    <name type="scientific">Limnofasciculus baicalensis BBK-W-15</name>
    <dbReference type="NCBI Taxonomy" id="2699891"/>
    <lineage>
        <taxon>Bacteria</taxon>
        <taxon>Bacillati</taxon>
        <taxon>Cyanobacteriota</taxon>
        <taxon>Cyanophyceae</taxon>
        <taxon>Coleofasciculales</taxon>
        <taxon>Coleofasciculaceae</taxon>
        <taxon>Limnofasciculus</taxon>
        <taxon>Limnofasciculus baicalensis</taxon>
    </lineage>
</organism>
<gene>
    <name evidence="2" type="ORF">NJ959_03615</name>
</gene>
<feature type="domain" description="Cupin type-2" evidence="1">
    <location>
        <begin position="144"/>
        <end position="210"/>
    </location>
</feature>
<dbReference type="Proteomes" id="UP001204953">
    <property type="component" value="Unassembled WGS sequence"/>
</dbReference>
<reference evidence="2" key="1">
    <citation type="submission" date="2022-06" db="EMBL/GenBank/DDBJ databases">
        <title>New cyanobacteria of genus Symplocastrum in benthos of Lake Baikal.</title>
        <authorList>
            <person name="Sorokovikova E."/>
            <person name="Tikhonova I."/>
            <person name="Krasnopeev A."/>
            <person name="Evseev P."/>
            <person name="Gladkikh A."/>
            <person name="Belykh O."/>
        </authorList>
    </citation>
    <scope>NUCLEOTIDE SEQUENCE</scope>
    <source>
        <strain evidence="2">BBK-W-15</strain>
    </source>
</reference>
<protein>
    <submittedName>
        <fullName evidence="2">Cupin domain-containing protein</fullName>
    </submittedName>
</protein>
<dbReference type="InterPro" id="IPR013096">
    <property type="entry name" value="Cupin_2"/>
</dbReference>
<dbReference type="SUPFAM" id="SSF51182">
    <property type="entry name" value="RmlC-like cupins"/>
    <property type="match status" value="1"/>
</dbReference>
<accession>A0AAE3GPQ6</accession>
<evidence type="ECO:0000313" key="2">
    <source>
        <dbReference type="EMBL" id="MCP2727563.1"/>
    </source>
</evidence>
<dbReference type="PANTHER" id="PTHR40112">
    <property type="entry name" value="H2HPP ISOMERASE"/>
    <property type="match status" value="1"/>
</dbReference>
<proteinExistence type="predicted"/>
<comment type="caution">
    <text evidence="2">The sequence shown here is derived from an EMBL/GenBank/DDBJ whole genome shotgun (WGS) entry which is preliminary data.</text>
</comment>
<dbReference type="Gene3D" id="2.60.120.10">
    <property type="entry name" value="Jelly Rolls"/>
    <property type="match status" value="2"/>
</dbReference>
<dbReference type="InterPro" id="IPR014710">
    <property type="entry name" value="RmlC-like_jellyroll"/>
</dbReference>
<dbReference type="InterPro" id="IPR011051">
    <property type="entry name" value="RmlC_Cupin_sf"/>
</dbReference>